<organism evidence="1">
    <name type="scientific">Arion vulgaris</name>
    <dbReference type="NCBI Taxonomy" id="1028688"/>
    <lineage>
        <taxon>Eukaryota</taxon>
        <taxon>Metazoa</taxon>
        <taxon>Spiralia</taxon>
        <taxon>Lophotrochozoa</taxon>
        <taxon>Mollusca</taxon>
        <taxon>Gastropoda</taxon>
        <taxon>Heterobranchia</taxon>
        <taxon>Euthyneura</taxon>
        <taxon>Panpulmonata</taxon>
        <taxon>Eupulmonata</taxon>
        <taxon>Stylommatophora</taxon>
        <taxon>Helicina</taxon>
        <taxon>Arionoidea</taxon>
        <taxon>Arionidae</taxon>
        <taxon>Arion</taxon>
    </lineage>
</organism>
<dbReference type="EMBL" id="HACG01045815">
    <property type="protein sequence ID" value="CEK92680.1"/>
    <property type="molecule type" value="Transcribed_RNA"/>
</dbReference>
<proteinExistence type="predicted"/>
<evidence type="ECO:0000313" key="1">
    <source>
        <dbReference type="EMBL" id="CEK92680.1"/>
    </source>
</evidence>
<reference evidence="1" key="1">
    <citation type="submission" date="2014-12" db="EMBL/GenBank/DDBJ databases">
        <title>Insight into the proteome of Arion vulgaris.</title>
        <authorList>
            <person name="Aradska J."/>
            <person name="Bulat T."/>
            <person name="Smidak R."/>
            <person name="Sarate P."/>
            <person name="Gangsoo J."/>
            <person name="Sialana F."/>
            <person name="Bilban M."/>
            <person name="Lubec G."/>
        </authorList>
    </citation>
    <scope>NUCLEOTIDE SEQUENCE</scope>
    <source>
        <tissue evidence="1">Skin</tissue>
    </source>
</reference>
<protein>
    <submittedName>
        <fullName evidence="1">Uncharacterized protein</fullName>
    </submittedName>
</protein>
<dbReference type="AlphaFoldDB" id="A0A0B7BKJ4"/>
<accession>A0A0B7BKJ4</accession>
<sequence length="62" mass="7080">MVNVIKTLNADFQCQVVCNSHLTECFKAKTEVGEGCIISLFLFNLTIDRLMRETIKDNSRDI</sequence>
<gene>
    <name evidence="1" type="primary">ORF189607</name>
</gene>
<name>A0A0B7BKJ4_9EUPU</name>